<keyword evidence="3 9" id="KW-0547">Nucleotide-binding</keyword>
<evidence type="ECO:0000313" key="11">
    <source>
        <dbReference type="Proteomes" id="UP001385951"/>
    </source>
</evidence>
<dbReference type="InterPro" id="IPR002305">
    <property type="entry name" value="aa-tRNA-synth_Ic"/>
</dbReference>
<dbReference type="GO" id="GO:0004831">
    <property type="term" value="F:tyrosine-tRNA ligase activity"/>
    <property type="evidence" value="ECO:0007669"/>
    <property type="project" value="UniProtKB-EC"/>
</dbReference>
<dbReference type="InterPro" id="IPR002307">
    <property type="entry name" value="Tyr-tRNA-ligase"/>
</dbReference>
<evidence type="ECO:0000256" key="3">
    <source>
        <dbReference type="ARBA" id="ARBA00022741"/>
    </source>
</evidence>
<dbReference type="AlphaFoldDB" id="A0AAW0GLU2"/>
<evidence type="ECO:0000256" key="9">
    <source>
        <dbReference type="RuleBase" id="RU361234"/>
    </source>
</evidence>
<evidence type="ECO:0000256" key="4">
    <source>
        <dbReference type="ARBA" id="ARBA00022840"/>
    </source>
</evidence>
<evidence type="ECO:0000256" key="6">
    <source>
        <dbReference type="ARBA" id="ARBA00023146"/>
    </source>
</evidence>
<dbReference type="InterPro" id="IPR024088">
    <property type="entry name" value="Tyr-tRNA-ligase_bac-type"/>
</dbReference>
<dbReference type="GO" id="GO:0005524">
    <property type="term" value="F:ATP binding"/>
    <property type="evidence" value="ECO:0007669"/>
    <property type="project" value="UniProtKB-KW"/>
</dbReference>
<name>A0AAW0GLU2_9APHY</name>
<evidence type="ECO:0000256" key="7">
    <source>
        <dbReference type="ARBA" id="ARBA00033323"/>
    </source>
</evidence>
<keyword evidence="4 9" id="KW-0067">ATP-binding</keyword>
<dbReference type="InterPro" id="IPR001412">
    <property type="entry name" value="aa-tRNA-synth_I_CS"/>
</dbReference>
<dbReference type="PANTHER" id="PTHR11766">
    <property type="entry name" value="TYROSYL-TRNA SYNTHETASE"/>
    <property type="match status" value="1"/>
</dbReference>
<dbReference type="SUPFAM" id="SSF52374">
    <property type="entry name" value="Nucleotidylyl transferase"/>
    <property type="match status" value="1"/>
</dbReference>
<dbReference type="Pfam" id="PF00579">
    <property type="entry name" value="tRNA-synt_1b"/>
    <property type="match status" value="1"/>
</dbReference>
<dbReference type="InterPro" id="IPR014729">
    <property type="entry name" value="Rossmann-like_a/b/a_fold"/>
</dbReference>
<comment type="catalytic activity">
    <reaction evidence="8 9">
        <text>tRNA(Tyr) + L-tyrosine + ATP = L-tyrosyl-tRNA(Tyr) + AMP + diphosphate + H(+)</text>
        <dbReference type="Rhea" id="RHEA:10220"/>
        <dbReference type="Rhea" id="RHEA-COMP:9706"/>
        <dbReference type="Rhea" id="RHEA-COMP:9707"/>
        <dbReference type="ChEBI" id="CHEBI:15378"/>
        <dbReference type="ChEBI" id="CHEBI:30616"/>
        <dbReference type="ChEBI" id="CHEBI:33019"/>
        <dbReference type="ChEBI" id="CHEBI:58315"/>
        <dbReference type="ChEBI" id="CHEBI:78442"/>
        <dbReference type="ChEBI" id="CHEBI:78536"/>
        <dbReference type="ChEBI" id="CHEBI:456215"/>
        <dbReference type="EC" id="6.1.1.1"/>
    </reaction>
</comment>
<sequence>MLPHLLRRHHSKHLVRRVSQRSHTTSLSGHNILDDLKARGLISQVTSSELKLKEVLKQSQTIYAGVDPTAEYLHVGHLLPLLSLFHFHIRGHNVIPLIGGATGLVGDPSGRNSERPLSDATKVEHNVEKLRHAVLNFFNRAMTYADKRVQSPSTPTARVPQIRSNIEWFKGMGLLEFLRVVGVHSRVNTMLARESVSARLESQQGISFTEFTYQLLQAYDFYVLHKNHQCSIQIGGSDQWGNIVAGIDLINRINPQVGSDGAHEDKAFGITTPLLTNASGAKFGKSAGNAVALDSSITSVFDFYQFFLRTADSDVGRYLKIFTLLPVEKIDEVLQAHQVRSFPVHAIPCHLLIKCFS</sequence>
<proteinExistence type="inferred from homology"/>
<keyword evidence="11" id="KW-1185">Reference proteome</keyword>
<dbReference type="EMBL" id="JASBNA010000004">
    <property type="protein sequence ID" value="KAK7692789.1"/>
    <property type="molecule type" value="Genomic_DNA"/>
</dbReference>
<dbReference type="PROSITE" id="PS00178">
    <property type="entry name" value="AA_TRNA_LIGASE_I"/>
    <property type="match status" value="1"/>
</dbReference>
<dbReference type="Gene3D" id="3.40.50.620">
    <property type="entry name" value="HUPs"/>
    <property type="match status" value="1"/>
</dbReference>
<evidence type="ECO:0000313" key="10">
    <source>
        <dbReference type="EMBL" id="KAK7692789.1"/>
    </source>
</evidence>
<accession>A0AAW0GLU2</accession>
<dbReference type="PANTHER" id="PTHR11766:SF0">
    <property type="entry name" value="TYROSINE--TRNA LIGASE, MITOCHONDRIAL"/>
    <property type="match status" value="1"/>
</dbReference>
<evidence type="ECO:0000256" key="5">
    <source>
        <dbReference type="ARBA" id="ARBA00022917"/>
    </source>
</evidence>
<evidence type="ECO:0000256" key="8">
    <source>
        <dbReference type="ARBA" id="ARBA00048248"/>
    </source>
</evidence>
<dbReference type="EC" id="6.1.1.1" evidence="1 9"/>
<dbReference type="Proteomes" id="UP001385951">
    <property type="component" value="Unassembled WGS sequence"/>
</dbReference>
<dbReference type="CDD" id="cd00805">
    <property type="entry name" value="TyrRS_core"/>
    <property type="match status" value="1"/>
</dbReference>
<dbReference type="GO" id="GO:0006437">
    <property type="term" value="P:tyrosyl-tRNA aminoacylation"/>
    <property type="evidence" value="ECO:0007669"/>
    <property type="project" value="InterPro"/>
</dbReference>
<dbReference type="GO" id="GO:0005829">
    <property type="term" value="C:cytosol"/>
    <property type="evidence" value="ECO:0007669"/>
    <property type="project" value="TreeGrafter"/>
</dbReference>
<protein>
    <recommendedName>
        <fullName evidence="1 9">Tyrosine--tRNA ligase</fullName>
        <ecNumber evidence="1 9">6.1.1.1</ecNumber>
    </recommendedName>
    <alternativeName>
        <fullName evidence="7 9">Tyrosyl-tRNA synthetase</fullName>
    </alternativeName>
</protein>
<dbReference type="NCBIfam" id="TIGR00234">
    <property type="entry name" value="tyrS"/>
    <property type="match status" value="1"/>
</dbReference>
<comment type="caution">
    <text evidence="10">The sequence shown here is derived from an EMBL/GenBank/DDBJ whole genome shotgun (WGS) entry which is preliminary data.</text>
</comment>
<dbReference type="PRINTS" id="PR01040">
    <property type="entry name" value="TRNASYNTHTYR"/>
</dbReference>
<evidence type="ECO:0000256" key="1">
    <source>
        <dbReference type="ARBA" id="ARBA00013160"/>
    </source>
</evidence>
<keyword evidence="5 9" id="KW-0648">Protein biosynthesis</keyword>
<comment type="similarity">
    <text evidence="9">Belongs to the class-I aminoacyl-tRNA synthetase family.</text>
</comment>
<keyword evidence="2 9" id="KW-0436">Ligase</keyword>
<dbReference type="GO" id="GO:0005739">
    <property type="term" value="C:mitochondrion"/>
    <property type="evidence" value="ECO:0007669"/>
    <property type="project" value="TreeGrafter"/>
</dbReference>
<keyword evidence="6 9" id="KW-0030">Aminoacyl-tRNA synthetase</keyword>
<gene>
    <name evidence="10" type="ORF">QCA50_004422</name>
</gene>
<evidence type="ECO:0000256" key="2">
    <source>
        <dbReference type="ARBA" id="ARBA00022598"/>
    </source>
</evidence>
<reference evidence="10 11" key="1">
    <citation type="submission" date="2022-09" db="EMBL/GenBank/DDBJ databases">
        <authorList>
            <person name="Palmer J.M."/>
        </authorList>
    </citation>
    <scope>NUCLEOTIDE SEQUENCE [LARGE SCALE GENOMIC DNA]</scope>
    <source>
        <strain evidence="10 11">DSM 7382</strain>
    </source>
</reference>
<organism evidence="10 11">
    <name type="scientific">Cerrena zonata</name>
    <dbReference type="NCBI Taxonomy" id="2478898"/>
    <lineage>
        <taxon>Eukaryota</taxon>
        <taxon>Fungi</taxon>
        <taxon>Dikarya</taxon>
        <taxon>Basidiomycota</taxon>
        <taxon>Agaricomycotina</taxon>
        <taxon>Agaricomycetes</taxon>
        <taxon>Polyporales</taxon>
        <taxon>Cerrenaceae</taxon>
        <taxon>Cerrena</taxon>
    </lineage>
</organism>
<dbReference type="Gene3D" id="1.10.240.10">
    <property type="entry name" value="Tyrosyl-Transfer RNA Synthetase"/>
    <property type="match status" value="1"/>
</dbReference>